<organism evidence="2 3">
    <name type="scientific">Microbotryum intermedium</name>
    <dbReference type="NCBI Taxonomy" id="269621"/>
    <lineage>
        <taxon>Eukaryota</taxon>
        <taxon>Fungi</taxon>
        <taxon>Dikarya</taxon>
        <taxon>Basidiomycota</taxon>
        <taxon>Pucciniomycotina</taxon>
        <taxon>Microbotryomycetes</taxon>
        <taxon>Microbotryales</taxon>
        <taxon>Microbotryaceae</taxon>
        <taxon>Microbotryum</taxon>
    </lineage>
</organism>
<dbReference type="Gene3D" id="3.30.450.40">
    <property type="match status" value="1"/>
</dbReference>
<feature type="compositionally biased region" description="Polar residues" evidence="1">
    <location>
        <begin position="352"/>
        <end position="373"/>
    </location>
</feature>
<accession>A0A238FAM6</accession>
<gene>
    <name evidence="2" type="ORF">BQ2448_257</name>
</gene>
<evidence type="ECO:0000313" key="3">
    <source>
        <dbReference type="Proteomes" id="UP000198372"/>
    </source>
</evidence>
<name>A0A238FAM6_9BASI</name>
<dbReference type="OrthoDB" id="21225at2759"/>
<dbReference type="STRING" id="269621.A0A238FAM6"/>
<dbReference type="Proteomes" id="UP000198372">
    <property type="component" value="Unassembled WGS sequence"/>
</dbReference>
<dbReference type="PANTHER" id="PTHR43102">
    <property type="entry name" value="SLR1143 PROTEIN"/>
    <property type="match status" value="1"/>
</dbReference>
<reference evidence="3" key="1">
    <citation type="submission" date="2016-09" db="EMBL/GenBank/DDBJ databases">
        <authorList>
            <person name="Jeantristanb JTB J.-T."/>
            <person name="Ricardo R."/>
        </authorList>
    </citation>
    <scope>NUCLEOTIDE SEQUENCE [LARGE SCALE GENOMIC DNA]</scope>
</reference>
<keyword evidence="3" id="KW-1185">Reference proteome</keyword>
<sequence length="567" mass="60799">MPVDFDNPPLPPMCLHLSASDYVSSSGIHRSPAPIDEDLRQRAVNNLGLLPSVQHRASIASTDTVYNGSPPRRRYSYDLGLASPKELASHPPLQALITKANGHFGTCAGNVSLISQDKVVYFAEQGFGGVDDLPRKELACDNTLTKTSVQGLPGDDGLRAIEFGELDGVDRSAEGLVIPDLSEDWRFSKAKFSKGFYAGTPIRLPSALGDAFPTRPCGVFCVLSQQARTEPFTKQDRQLLARFADEAGAKLLKVSQERAGKRGAKLLSKYEEFRKASAEATRRGSRQSGDDVAGGASKRASKQQANGNLRSIEQMDQSLERAIRGGNLFERRASPNGSMNPPLKVQLAKGSPTPSNPSTLSGGKPPTTSRSTASSIDSFALDDLCNLSAESAAPVFPRRLARTTRTDPESAGVNAKVSDGIKSSFDLSTRMICESLDLDFCYLLMIDRTTAKASLLSSHNLRLPPPLFHLESHLSASTSQAVLYTRSSSSSGDKIPSTTREDDEVASGLILRVPNKTVALTGLASGGDEKVYVLGAFSTDPRRVVGRQNLAFVKSTMPVLGKGCDEP</sequence>
<evidence type="ECO:0000313" key="2">
    <source>
        <dbReference type="EMBL" id="SCV68136.1"/>
    </source>
</evidence>
<protein>
    <submittedName>
        <fullName evidence="2">BQ2448_257 protein</fullName>
    </submittedName>
</protein>
<proteinExistence type="predicted"/>
<dbReference type="AlphaFoldDB" id="A0A238FAM6"/>
<evidence type="ECO:0000256" key="1">
    <source>
        <dbReference type="SAM" id="MobiDB-lite"/>
    </source>
</evidence>
<feature type="region of interest" description="Disordered" evidence="1">
    <location>
        <begin position="330"/>
        <end position="373"/>
    </location>
</feature>
<feature type="region of interest" description="Disordered" evidence="1">
    <location>
        <begin position="278"/>
        <end position="312"/>
    </location>
</feature>
<dbReference type="EMBL" id="FMSP01000003">
    <property type="protein sequence ID" value="SCV68136.1"/>
    <property type="molecule type" value="Genomic_DNA"/>
</dbReference>
<dbReference type="PANTHER" id="PTHR43102:SF2">
    <property type="entry name" value="GAF DOMAIN-CONTAINING PROTEIN"/>
    <property type="match status" value="1"/>
</dbReference>
<feature type="compositionally biased region" description="Polar residues" evidence="1">
    <location>
        <begin position="302"/>
        <end position="312"/>
    </location>
</feature>
<dbReference type="InterPro" id="IPR029016">
    <property type="entry name" value="GAF-like_dom_sf"/>
</dbReference>